<accession>A0AAW9QIR3</accession>
<sequence length="119" mass="14186">MTDSRQIVLHPLTERLKNLDGQLRGKEWRDVYYLVRSYVALDLADRAREIREKTGKLTARDIFLLAIEFNLIPKHAFDFLAYQGVISEITYQRLRDQGLKPNKFLEEIKQELEYKELMQ</sequence>
<protein>
    <submittedName>
        <fullName evidence="1">Uncharacterized protein</fullName>
    </submittedName>
</protein>
<dbReference type="AlphaFoldDB" id="A0AAW9QIR3"/>
<gene>
    <name evidence="1" type="ORF">V0288_11195</name>
</gene>
<dbReference type="EMBL" id="JBAFSM010000018">
    <property type="protein sequence ID" value="MEG3437685.1"/>
    <property type="molecule type" value="Genomic_DNA"/>
</dbReference>
<proteinExistence type="predicted"/>
<organism evidence="1 2">
    <name type="scientific">Pannus brasiliensis CCIBt3594</name>
    <dbReference type="NCBI Taxonomy" id="1427578"/>
    <lineage>
        <taxon>Bacteria</taxon>
        <taxon>Bacillati</taxon>
        <taxon>Cyanobacteriota</taxon>
        <taxon>Cyanophyceae</taxon>
        <taxon>Oscillatoriophycideae</taxon>
        <taxon>Chroococcales</taxon>
        <taxon>Microcystaceae</taxon>
        <taxon>Pannus</taxon>
    </lineage>
</organism>
<dbReference type="RefSeq" id="WP_332865165.1">
    <property type="nucleotide sequence ID" value="NZ_JBAFSM010000018.1"/>
</dbReference>
<reference evidence="1 2" key="1">
    <citation type="submission" date="2024-01" db="EMBL/GenBank/DDBJ databases">
        <title>Genomic insights into the taxonomy and metabolism of the cyanobacterium Pannus brasiliensis CCIBt3594.</title>
        <authorList>
            <person name="Machado M."/>
            <person name="Botero N.B."/>
            <person name="Andreote A.P.D."/>
            <person name="Feitosa A.M.T."/>
            <person name="Popin R."/>
            <person name="Sivonen K."/>
            <person name="Fiore M.F."/>
        </authorList>
    </citation>
    <scope>NUCLEOTIDE SEQUENCE [LARGE SCALE GENOMIC DNA]</scope>
    <source>
        <strain evidence="1 2">CCIBt3594</strain>
    </source>
</reference>
<name>A0AAW9QIR3_9CHRO</name>
<evidence type="ECO:0000313" key="2">
    <source>
        <dbReference type="Proteomes" id="UP001328733"/>
    </source>
</evidence>
<comment type="caution">
    <text evidence="1">The sequence shown here is derived from an EMBL/GenBank/DDBJ whole genome shotgun (WGS) entry which is preliminary data.</text>
</comment>
<evidence type="ECO:0000313" key="1">
    <source>
        <dbReference type="EMBL" id="MEG3437685.1"/>
    </source>
</evidence>
<keyword evidence="2" id="KW-1185">Reference proteome</keyword>
<dbReference type="Proteomes" id="UP001328733">
    <property type="component" value="Unassembled WGS sequence"/>
</dbReference>